<sequence>MNTAKTLDKEIAEYLPRLNEKQKRTVLSVVKTFMKDQQDWWDEISEEQQNAIDKSLAEMKAGKLTPHDEVMKKYKKWLKK</sequence>
<proteinExistence type="predicted"/>
<protein>
    <recommendedName>
        <fullName evidence="3">Addiction module protein</fullName>
    </recommendedName>
</protein>
<dbReference type="Proteomes" id="UP000628448">
    <property type="component" value="Unassembled WGS sequence"/>
</dbReference>
<dbReference type="RefSeq" id="WP_196988842.1">
    <property type="nucleotide sequence ID" value="NZ_JADWYR010000001.1"/>
</dbReference>
<evidence type="ECO:0008006" key="3">
    <source>
        <dbReference type="Google" id="ProtNLM"/>
    </source>
</evidence>
<dbReference type="EMBL" id="JADWYR010000001">
    <property type="protein sequence ID" value="MBG9374748.1"/>
    <property type="molecule type" value="Genomic_DNA"/>
</dbReference>
<keyword evidence="2" id="KW-1185">Reference proteome</keyword>
<name>A0A931E0B8_9BACT</name>
<dbReference type="AlphaFoldDB" id="A0A931E0B8"/>
<reference evidence="1" key="1">
    <citation type="submission" date="2020-11" db="EMBL/GenBank/DDBJ databases">
        <title>Bacterial whole genome sequence for Panacibacter sp. DH6.</title>
        <authorList>
            <person name="Le V."/>
            <person name="Ko S."/>
            <person name="Ahn C.-Y."/>
            <person name="Oh H.-M."/>
        </authorList>
    </citation>
    <scope>NUCLEOTIDE SEQUENCE</scope>
    <source>
        <strain evidence="1">DH6</strain>
    </source>
</reference>
<comment type="caution">
    <text evidence="1">The sequence shown here is derived from an EMBL/GenBank/DDBJ whole genome shotgun (WGS) entry which is preliminary data.</text>
</comment>
<accession>A0A931E0B8</accession>
<organism evidence="1 2">
    <name type="scientific">Panacibacter microcysteis</name>
    <dbReference type="NCBI Taxonomy" id="2793269"/>
    <lineage>
        <taxon>Bacteria</taxon>
        <taxon>Pseudomonadati</taxon>
        <taxon>Bacteroidota</taxon>
        <taxon>Chitinophagia</taxon>
        <taxon>Chitinophagales</taxon>
        <taxon>Chitinophagaceae</taxon>
        <taxon>Panacibacter</taxon>
    </lineage>
</organism>
<gene>
    <name evidence="1" type="ORF">I5907_00750</name>
</gene>
<evidence type="ECO:0000313" key="2">
    <source>
        <dbReference type="Proteomes" id="UP000628448"/>
    </source>
</evidence>
<evidence type="ECO:0000313" key="1">
    <source>
        <dbReference type="EMBL" id="MBG9374748.1"/>
    </source>
</evidence>